<proteinExistence type="predicted"/>
<protein>
    <recommendedName>
        <fullName evidence="2">Integrase catalytic domain-containing protein</fullName>
    </recommendedName>
</protein>
<dbReference type="GO" id="GO:0015074">
    <property type="term" value="P:DNA integration"/>
    <property type="evidence" value="ECO:0007669"/>
    <property type="project" value="InterPro"/>
</dbReference>
<dbReference type="GO" id="GO:0003676">
    <property type="term" value="F:nucleic acid binding"/>
    <property type="evidence" value="ECO:0007669"/>
    <property type="project" value="InterPro"/>
</dbReference>
<dbReference type="InterPro" id="IPR036397">
    <property type="entry name" value="RNaseH_sf"/>
</dbReference>
<dbReference type="InterPro" id="IPR001584">
    <property type="entry name" value="Integrase_cat-core"/>
</dbReference>
<evidence type="ECO:0000313" key="4">
    <source>
        <dbReference type="Proteomes" id="UP000285092"/>
    </source>
</evidence>
<dbReference type="SUPFAM" id="SSF53098">
    <property type="entry name" value="Ribonuclease H-like"/>
    <property type="match status" value="1"/>
</dbReference>
<evidence type="ECO:0000256" key="1">
    <source>
        <dbReference type="SAM" id="MobiDB-lite"/>
    </source>
</evidence>
<dbReference type="Gene3D" id="3.30.420.10">
    <property type="entry name" value="Ribonuclease H-like superfamily/Ribonuclease H"/>
    <property type="match status" value="1"/>
</dbReference>
<feature type="region of interest" description="Disordered" evidence="1">
    <location>
        <begin position="714"/>
        <end position="742"/>
    </location>
</feature>
<evidence type="ECO:0000313" key="3">
    <source>
        <dbReference type="EMBL" id="RIV78602.1"/>
    </source>
</evidence>
<dbReference type="AlphaFoldDB" id="A0A418NID4"/>
<evidence type="ECO:0000259" key="2">
    <source>
        <dbReference type="PROSITE" id="PS50994"/>
    </source>
</evidence>
<dbReference type="RefSeq" id="WP_119512651.1">
    <property type="nucleotide sequence ID" value="NZ_QXFK01000015.1"/>
</dbReference>
<dbReference type="PROSITE" id="PS50994">
    <property type="entry name" value="INTEGRASE"/>
    <property type="match status" value="1"/>
</dbReference>
<accession>A0A418NID4</accession>
<gene>
    <name evidence="3" type="ORF">D2V04_07295</name>
</gene>
<comment type="caution">
    <text evidence="3">The sequence shown here is derived from an EMBL/GenBank/DDBJ whole genome shotgun (WGS) entry which is preliminary data.</text>
</comment>
<sequence>MLLQRDIIHFKKAKEPKRLSKRIGGPFAFLHDLRTQKVAKGTRARVVFAQGEHVILFRMSESSTKLWQADQDFLRQLESKGIIETEPYRSDGMKPQTQYTDVQIARRDEAWKLIEPLIRSAPRIYNKRFRVDAIRSQASKARVELIRSGKADRRKEKKGLAEGSAERRIQNLLRRYWCRGMTPDALIPDYEEVGGRGQRKNYRGSKEKRPVGEGRQVCRITPEIEGVFKKMTDRYYKGKDRVSLKFCSDQARGYLATAQLNKDAGLELRTGEEDWTDKVAVPSYRQFLYWYNNSGRSADDEKERLGPSGYDMAKRARFGSSLSRLFGVGSRFEIDATVLDVGCVSLIDRESYVGRPTLYLVIDVYSRMIVGMYLGFENASWHTFGIALRNVAEDKVKFCSRYGLDIEPEEWPVRDVMPARILADRGEGEGYKASDLVAKTGVIIENTAGYRGDMKGTVEKRFDIINNLLRPILPGAVAFDHMKRGDDDYRRKAKFNIDEVTRAVIRAILYYNNHHVLSGFKQPKEMVAAKIPAVPKAMWNWARSNGQSELKGFSLTELDFALLQTGHATPEKKGLRFQGMHYRSAELYEGGYAHKTGAANKQVVSWDLSNTSVIWRHRQDGSRERCELLEDYAAYKDLSFSEAHKLRLEQNSRKVKAEIASSVAFHELVEETRADLDDAEFENPQKLRASAISSAASNRKTELDIERMQEQLRRELRARNFDRAPGTTPAKDDRTNPLNATS</sequence>
<dbReference type="InterPro" id="IPR012337">
    <property type="entry name" value="RNaseH-like_sf"/>
</dbReference>
<name>A0A418NID4_9SPHN</name>
<organism evidence="3 4">
    <name type="scientific">Pelagerythrobacter aerophilus</name>
    <dbReference type="NCBI Taxonomy" id="2306995"/>
    <lineage>
        <taxon>Bacteria</taxon>
        <taxon>Pseudomonadati</taxon>
        <taxon>Pseudomonadota</taxon>
        <taxon>Alphaproteobacteria</taxon>
        <taxon>Sphingomonadales</taxon>
        <taxon>Erythrobacteraceae</taxon>
        <taxon>Pelagerythrobacter</taxon>
    </lineage>
</organism>
<feature type="domain" description="Integrase catalytic" evidence="2">
    <location>
        <begin position="320"/>
        <end position="531"/>
    </location>
</feature>
<dbReference type="EMBL" id="QXFK01000015">
    <property type="protein sequence ID" value="RIV78602.1"/>
    <property type="molecule type" value="Genomic_DNA"/>
</dbReference>
<dbReference type="OrthoDB" id="5287589at2"/>
<reference evidence="3 4" key="1">
    <citation type="submission" date="2018-08" db="EMBL/GenBank/DDBJ databases">
        <title>Altererythrobacter sp.Ery1 and Ery12, the genome sequencing of novel strains in genus Alterythrobacter.</title>
        <authorList>
            <person name="Cheng H."/>
            <person name="Wu Y.-H."/>
            <person name="Fang C."/>
            <person name="Xu X.-W."/>
        </authorList>
    </citation>
    <scope>NUCLEOTIDE SEQUENCE [LARGE SCALE GENOMIC DNA]</scope>
    <source>
        <strain evidence="3 4">Ery1</strain>
    </source>
</reference>
<dbReference type="Proteomes" id="UP000285092">
    <property type="component" value="Unassembled WGS sequence"/>
</dbReference>
<keyword evidence="4" id="KW-1185">Reference proteome</keyword>